<gene>
    <name evidence="9" type="primary">atpC</name>
    <name evidence="13" type="ORF">DES36_10688</name>
</gene>
<evidence type="ECO:0000313" key="13">
    <source>
        <dbReference type="EMBL" id="RBP65977.1"/>
    </source>
</evidence>
<comment type="similarity">
    <text evidence="2 9 10">Belongs to the ATPase epsilon chain family.</text>
</comment>
<comment type="subunit">
    <text evidence="9 10">F-type ATPases have 2 components, CF(1) - the catalytic core - and CF(0) - the membrane proton channel. CF(1) has five subunits: alpha(3), beta(3), gamma(1), delta(1), epsilon(1). CF(0) has three main subunits: a, b and c.</text>
</comment>
<evidence type="ECO:0000256" key="7">
    <source>
        <dbReference type="ARBA" id="ARBA00023196"/>
    </source>
</evidence>
<keyword evidence="5 9" id="KW-0406">Ion transport</keyword>
<dbReference type="InterPro" id="IPR036771">
    <property type="entry name" value="ATPsynth_dsu/esu_N"/>
</dbReference>
<feature type="domain" description="ATP synthase epsilon subunit C-terminal" evidence="11">
    <location>
        <begin position="87"/>
        <end position="127"/>
    </location>
</feature>
<keyword evidence="8 9" id="KW-0066">ATP synthesis</keyword>
<evidence type="ECO:0000313" key="14">
    <source>
        <dbReference type="Proteomes" id="UP000253490"/>
    </source>
</evidence>
<evidence type="ECO:0000256" key="4">
    <source>
        <dbReference type="ARBA" id="ARBA00022475"/>
    </source>
</evidence>
<evidence type="ECO:0000259" key="11">
    <source>
        <dbReference type="Pfam" id="PF00401"/>
    </source>
</evidence>
<keyword evidence="7 9" id="KW-0139">CF(1)</keyword>
<evidence type="ECO:0000256" key="6">
    <source>
        <dbReference type="ARBA" id="ARBA00023136"/>
    </source>
</evidence>
<dbReference type="EMBL" id="QNRX01000006">
    <property type="protein sequence ID" value="RBP65977.1"/>
    <property type="molecule type" value="Genomic_DNA"/>
</dbReference>
<name>A0A366I8W5_9FIRM</name>
<proteinExistence type="inferred from homology"/>
<dbReference type="InterPro" id="IPR001469">
    <property type="entry name" value="ATP_synth_F1_dsu/esu"/>
</dbReference>
<evidence type="ECO:0000256" key="8">
    <source>
        <dbReference type="ARBA" id="ARBA00023310"/>
    </source>
</evidence>
<dbReference type="InterPro" id="IPR020546">
    <property type="entry name" value="ATP_synth_F1_dsu/esu_N"/>
</dbReference>
<dbReference type="Proteomes" id="UP000253490">
    <property type="component" value="Unassembled WGS sequence"/>
</dbReference>
<dbReference type="OrthoDB" id="9804110at2"/>
<dbReference type="GO" id="GO:0045259">
    <property type="term" value="C:proton-transporting ATP synthase complex"/>
    <property type="evidence" value="ECO:0007669"/>
    <property type="project" value="UniProtKB-KW"/>
</dbReference>
<dbReference type="CDD" id="cd12152">
    <property type="entry name" value="F1-ATPase_delta"/>
    <property type="match status" value="1"/>
</dbReference>
<evidence type="ECO:0000256" key="2">
    <source>
        <dbReference type="ARBA" id="ARBA00005712"/>
    </source>
</evidence>
<dbReference type="Gene3D" id="1.20.5.440">
    <property type="entry name" value="ATP synthase delta/epsilon subunit, C-terminal domain"/>
    <property type="match status" value="1"/>
</dbReference>
<feature type="domain" description="ATP synthase F1 complex delta/epsilon subunit N-terminal" evidence="12">
    <location>
        <begin position="3"/>
        <end position="82"/>
    </location>
</feature>
<keyword evidence="9" id="KW-0375">Hydrogen ion transport</keyword>
<dbReference type="HAMAP" id="MF_00530">
    <property type="entry name" value="ATP_synth_epsil_bac"/>
    <property type="match status" value="1"/>
</dbReference>
<comment type="subcellular location">
    <subcellularLocation>
        <location evidence="1 9">Cell membrane</location>
        <topology evidence="1 9">Peripheral membrane protein</topology>
    </subcellularLocation>
</comment>
<comment type="function">
    <text evidence="9">Produces ATP from ADP in the presence of a proton gradient across the membrane.</text>
</comment>
<dbReference type="PANTHER" id="PTHR13822:SF10">
    <property type="entry name" value="ATP SYNTHASE EPSILON CHAIN, CHLOROPLASTIC"/>
    <property type="match status" value="1"/>
</dbReference>
<dbReference type="GO" id="GO:0046933">
    <property type="term" value="F:proton-transporting ATP synthase activity, rotational mechanism"/>
    <property type="evidence" value="ECO:0007669"/>
    <property type="project" value="UniProtKB-UniRule"/>
</dbReference>
<evidence type="ECO:0000259" key="12">
    <source>
        <dbReference type="Pfam" id="PF02823"/>
    </source>
</evidence>
<dbReference type="SUPFAM" id="SSF51344">
    <property type="entry name" value="Epsilon subunit of F1F0-ATP synthase N-terminal domain"/>
    <property type="match status" value="1"/>
</dbReference>
<sequence length="130" mass="14275">MAFNLQIIAVDRVFFEGEVGKIILKGTEGELAVLPHHTPLTTTLAEGEIKIFLEDKTKKSASLMGGFVKIGKDKTVILTEAAEWPGEIDVDRALAAKERAEKMLKDSNANQARAMAALRRALVRLDLTEK</sequence>
<reference evidence="13 14" key="1">
    <citation type="submission" date="2018-06" db="EMBL/GenBank/DDBJ databases">
        <title>Genomic Encyclopedia of Type Strains, Phase IV (KMG-IV): sequencing the most valuable type-strain genomes for metagenomic binning, comparative biology and taxonomic classification.</title>
        <authorList>
            <person name="Goeker M."/>
        </authorList>
    </citation>
    <scope>NUCLEOTIDE SEQUENCE [LARGE SCALE GENOMIC DNA]</scope>
    <source>
        <strain evidence="13 14">DSM 22112</strain>
    </source>
</reference>
<dbReference type="Pfam" id="PF02823">
    <property type="entry name" value="ATP-synt_DE_N"/>
    <property type="match status" value="1"/>
</dbReference>
<dbReference type="NCBIfam" id="TIGR01216">
    <property type="entry name" value="ATP_synt_epsi"/>
    <property type="match status" value="1"/>
</dbReference>
<dbReference type="PANTHER" id="PTHR13822">
    <property type="entry name" value="ATP SYNTHASE DELTA/EPSILON CHAIN"/>
    <property type="match status" value="1"/>
</dbReference>
<keyword evidence="4 9" id="KW-1003">Cell membrane</keyword>
<evidence type="ECO:0000256" key="10">
    <source>
        <dbReference type="RuleBase" id="RU003656"/>
    </source>
</evidence>
<keyword evidence="14" id="KW-1185">Reference proteome</keyword>
<comment type="caution">
    <text evidence="13">The sequence shown here is derived from an EMBL/GenBank/DDBJ whole genome shotgun (WGS) entry which is preliminary data.</text>
</comment>
<dbReference type="GO" id="GO:0005886">
    <property type="term" value="C:plasma membrane"/>
    <property type="evidence" value="ECO:0007669"/>
    <property type="project" value="UniProtKB-SubCell"/>
</dbReference>
<dbReference type="Pfam" id="PF00401">
    <property type="entry name" value="ATP-synt_DE"/>
    <property type="match status" value="1"/>
</dbReference>
<evidence type="ECO:0000256" key="3">
    <source>
        <dbReference type="ARBA" id="ARBA00022448"/>
    </source>
</evidence>
<organism evidence="13 14">
    <name type="scientific">Alkalibaculum bacchi</name>
    <dbReference type="NCBI Taxonomy" id="645887"/>
    <lineage>
        <taxon>Bacteria</taxon>
        <taxon>Bacillati</taxon>
        <taxon>Bacillota</taxon>
        <taxon>Clostridia</taxon>
        <taxon>Eubacteriales</taxon>
        <taxon>Eubacteriaceae</taxon>
        <taxon>Alkalibaculum</taxon>
    </lineage>
</organism>
<keyword evidence="3 9" id="KW-0813">Transport</keyword>
<evidence type="ECO:0000256" key="9">
    <source>
        <dbReference type="HAMAP-Rule" id="MF_00530"/>
    </source>
</evidence>
<dbReference type="RefSeq" id="WP_113920307.1">
    <property type="nucleotide sequence ID" value="NZ_CALNCS010000250.1"/>
</dbReference>
<accession>A0A366I8W5</accession>
<dbReference type="Gene3D" id="2.60.15.10">
    <property type="entry name" value="F0F1 ATP synthase delta/epsilon subunit, N-terminal"/>
    <property type="match status" value="1"/>
</dbReference>
<dbReference type="GO" id="GO:0005524">
    <property type="term" value="F:ATP binding"/>
    <property type="evidence" value="ECO:0007669"/>
    <property type="project" value="UniProtKB-UniRule"/>
</dbReference>
<evidence type="ECO:0000256" key="1">
    <source>
        <dbReference type="ARBA" id="ARBA00004202"/>
    </source>
</evidence>
<dbReference type="SUPFAM" id="SSF46604">
    <property type="entry name" value="Epsilon subunit of F1F0-ATP synthase C-terminal domain"/>
    <property type="match status" value="1"/>
</dbReference>
<dbReference type="InterPro" id="IPR036794">
    <property type="entry name" value="ATP_F1_dsu/esu_C_sf"/>
</dbReference>
<evidence type="ECO:0000256" key="5">
    <source>
        <dbReference type="ARBA" id="ARBA00023065"/>
    </source>
</evidence>
<dbReference type="AlphaFoldDB" id="A0A366I8W5"/>
<protein>
    <recommendedName>
        <fullName evidence="9">ATP synthase epsilon chain</fullName>
    </recommendedName>
    <alternativeName>
        <fullName evidence="9">ATP synthase F1 sector epsilon subunit</fullName>
    </alternativeName>
    <alternativeName>
        <fullName evidence="9">F-ATPase epsilon subunit</fullName>
    </alternativeName>
</protein>
<dbReference type="InterPro" id="IPR020547">
    <property type="entry name" value="ATP_synth_F1_esu_C"/>
</dbReference>
<keyword evidence="6 9" id="KW-0472">Membrane</keyword>